<keyword evidence="1" id="KW-0472">Membrane</keyword>
<evidence type="ECO:0000259" key="3">
    <source>
        <dbReference type="Pfam" id="PF07786"/>
    </source>
</evidence>
<feature type="transmembrane region" description="Helical" evidence="1">
    <location>
        <begin position="116"/>
        <end position="133"/>
    </location>
</feature>
<dbReference type="InterPro" id="IPR007349">
    <property type="entry name" value="DUF418"/>
</dbReference>
<organism evidence="4 5">
    <name type="scientific">Microbacterium murale</name>
    <dbReference type="NCBI Taxonomy" id="1081040"/>
    <lineage>
        <taxon>Bacteria</taxon>
        <taxon>Bacillati</taxon>
        <taxon>Actinomycetota</taxon>
        <taxon>Actinomycetes</taxon>
        <taxon>Micrococcales</taxon>
        <taxon>Microbacteriaceae</taxon>
        <taxon>Microbacterium</taxon>
    </lineage>
</organism>
<feature type="transmembrane region" description="Helical" evidence="1">
    <location>
        <begin position="21"/>
        <end position="41"/>
    </location>
</feature>
<feature type="transmembrane region" description="Helical" evidence="1">
    <location>
        <begin position="94"/>
        <end position="110"/>
    </location>
</feature>
<name>A0ABU0P421_9MICO</name>
<protein>
    <submittedName>
        <fullName evidence="4">Membrane protein YeiB</fullName>
    </submittedName>
</protein>
<dbReference type="Pfam" id="PF04235">
    <property type="entry name" value="DUF418"/>
    <property type="match status" value="1"/>
</dbReference>
<feature type="transmembrane region" description="Helical" evidence="1">
    <location>
        <begin position="61"/>
        <end position="82"/>
    </location>
</feature>
<sequence>MRARLRENWNRLNGRDRIAGIDLARGLAVIGMFAAHLLANADQFVWAEPATWSAIVDGRSSILFATLAGVSIGLVTGGAVPLTGTRMMVTRWKLVLRGLMLLALGILLILTGVPVYVILPAYAILFLLALPFTGWPARSVLWAAAGTAIVMPFIQPVLDALPVWGSLFGEELDAGIGWHYPFTVWIAFVLAGLGTARAGIVRATVQVRLLVVGSVLAAIGYGLAEVPPPTTDAYWWTVWSAQPHSSGLLEVIGSGGFAMAVIGACLLMCRMRWVKAIMLPLRAVGAMPLTAYTVQLVVWAVVALLLLGDPSDLTGFVALEPFWPMTIGIVLGCTAWALLIGRGPLEWLLERGTRPVGMELTRR</sequence>
<proteinExistence type="predicted"/>
<reference evidence="4 5" key="1">
    <citation type="submission" date="2023-07" db="EMBL/GenBank/DDBJ databases">
        <title>Comparative genomics of wheat-associated soil bacteria to identify genetic determinants of phenazine resistance.</title>
        <authorList>
            <person name="Mouncey N."/>
        </authorList>
    </citation>
    <scope>NUCLEOTIDE SEQUENCE [LARGE SCALE GENOMIC DNA]</scope>
    <source>
        <strain evidence="4 5">W2I7</strain>
    </source>
</reference>
<dbReference type="Proteomes" id="UP001239085">
    <property type="component" value="Unassembled WGS sequence"/>
</dbReference>
<feature type="transmembrane region" description="Helical" evidence="1">
    <location>
        <begin position="322"/>
        <end position="341"/>
    </location>
</feature>
<evidence type="ECO:0000259" key="2">
    <source>
        <dbReference type="Pfam" id="PF04235"/>
    </source>
</evidence>
<accession>A0ABU0P421</accession>
<evidence type="ECO:0000313" key="4">
    <source>
        <dbReference type="EMBL" id="MDQ0642085.1"/>
    </source>
</evidence>
<feature type="transmembrane region" description="Helical" evidence="1">
    <location>
        <begin position="140"/>
        <end position="158"/>
    </location>
</feature>
<dbReference type="RefSeq" id="WP_307357527.1">
    <property type="nucleotide sequence ID" value="NZ_JAUSXK010000001.1"/>
</dbReference>
<feature type="domain" description="DUF418" evidence="2">
    <location>
        <begin position="207"/>
        <end position="353"/>
    </location>
</feature>
<dbReference type="Pfam" id="PF07786">
    <property type="entry name" value="HGSNAT_cat"/>
    <property type="match status" value="1"/>
</dbReference>
<evidence type="ECO:0000313" key="5">
    <source>
        <dbReference type="Proteomes" id="UP001239085"/>
    </source>
</evidence>
<gene>
    <name evidence="4" type="ORF">QFZ46_000245</name>
</gene>
<feature type="transmembrane region" description="Helical" evidence="1">
    <location>
        <begin position="244"/>
        <end position="268"/>
    </location>
</feature>
<dbReference type="InterPro" id="IPR012429">
    <property type="entry name" value="HGSNAT_cat"/>
</dbReference>
<dbReference type="EMBL" id="JAUSXK010000001">
    <property type="protein sequence ID" value="MDQ0642085.1"/>
    <property type="molecule type" value="Genomic_DNA"/>
</dbReference>
<feature type="domain" description="Heparan-alpha-glucosaminide N-acetyltransferase catalytic" evidence="3">
    <location>
        <begin position="17"/>
        <end position="202"/>
    </location>
</feature>
<feature type="transmembrane region" description="Helical" evidence="1">
    <location>
        <begin position="289"/>
        <end position="307"/>
    </location>
</feature>
<keyword evidence="1" id="KW-1133">Transmembrane helix</keyword>
<feature type="transmembrane region" description="Helical" evidence="1">
    <location>
        <begin position="207"/>
        <end position="224"/>
    </location>
</feature>
<keyword evidence="5" id="KW-1185">Reference proteome</keyword>
<evidence type="ECO:0000256" key="1">
    <source>
        <dbReference type="SAM" id="Phobius"/>
    </source>
</evidence>
<feature type="transmembrane region" description="Helical" evidence="1">
    <location>
        <begin position="178"/>
        <end position="200"/>
    </location>
</feature>
<comment type="caution">
    <text evidence="4">The sequence shown here is derived from an EMBL/GenBank/DDBJ whole genome shotgun (WGS) entry which is preliminary data.</text>
</comment>
<keyword evidence="1" id="KW-0812">Transmembrane</keyword>